<dbReference type="STRING" id="1005928.SAMN04487859_1503"/>
<dbReference type="AlphaFoldDB" id="A0A1I5H217"/>
<feature type="domain" description="Fe/B12 periplasmic-binding" evidence="1">
    <location>
        <begin position="1"/>
        <end position="239"/>
    </location>
</feature>
<proteinExistence type="predicted"/>
<dbReference type="PROSITE" id="PS50983">
    <property type="entry name" value="FE_B12_PBP"/>
    <property type="match status" value="1"/>
</dbReference>
<reference evidence="3" key="1">
    <citation type="submission" date="2016-10" db="EMBL/GenBank/DDBJ databases">
        <authorList>
            <person name="Varghese N."/>
            <person name="Submissions S."/>
        </authorList>
    </citation>
    <scope>NUCLEOTIDE SEQUENCE [LARGE SCALE GENOMIC DNA]</scope>
    <source>
        <strain evidence="3">DSM 28463</strain>
    </source>
</reference>
<evidence type="ECO:0000313" key="2">
    <source>
        <dbReference type="EMBL" id="SFO42302.1"/>
    </source>
</evidence>
<dbReference type="PANTHER" id="PTHR30535">
    <property type="entry name" value="VITAMIN B12-BINDING PROTEIN"/>
    <property type="match status" value="1"/>
</dbReference>
<dbReference type="Proteomes" id="UP000198599">
    <property type="component" value="Unassembled WGS sequence"/>
</dbReference>
<protein>
    <submittedName>
        <fullName evidence="2">Iron complex transport system substrate-binding protein</fullName>
    </submittedName>
</protein>
<evidence type="ECO:0000259" key="1">
    <source>
        <dbReference type="PROSITE" id="PS50983"/>
    </source>
</evidence>
<dbReference type="SUPFAM" id="SSF53807">
    <property type="entry name" value="Helical backbone' metal receptor"/>
    <property type="match status" value="1"/>
</dbReference>
<dbReference type="InterPro" id="IPR050902">
    <property type="entry name" value="ABC_Transporter_SBP"/>
</dbReference>
<sequence length="240" mass="25788">MMLATEGQLLSVSQIALDTHVSPMAEEARGYRINYGQAEDIYLMRPDLVLAGEYTPRTTVDMLRGLGIRVEIFAITSSLDEVTDQLAKMGTVLHREAQAQAIIADFQTRRATLASEAGPRPAAIFYYANGFTSGAGSLANDILELAGFSNAAIEAGYGSGQKMPLEVLALTDPDLVITTTPYPGGSRAEDVMQHPVVKAIQDSRATAAVTDHDWVCGTPFVLRAAEQLADLRRSMTGVQP</sequence>
<dbReference type="Pfam" id="PF01497">
    <property type="entry name" value="Peripla_BP_2"/>
    <property type="match status" value="1"/>
</dbReference>
<dbReference type="PANTHER" id="PTHR30535:SF34">
    <property type="entry name" value="MOLYBDATE-BINDING PROTEIN MOLA"/>
    <property type="match status" value="1"/>
</dbReference>
<dbReference type="Gene3D" id="3.40.50.1980">
    <property type="entry name" value="Nitrogenase molybdenum iron protein domain"/>
    <property type="match status" value="2"/>
</dbReference>
<name>A0A1I5H217_9RHOB</name>
<gene>
    <name evidence="2" type="ORF">SAMN04487859_1503</name>
</gene>
<dbReference type="EMBL" id="FOVP01000050">
    <property type="protein sequence ID" value="SFO42302.1"/>
    <property type="molecule type" value="Genomic_DNA"/>
</dbReference>
<accession>A0A1I5H217</accession>
<keyword evidence="3" id="KW-1185">Reference proteome</keyword>
<evidence type="ECO:0000313" key="3">
    <source>
        <dbReference type="Proteomes" id="UP000198599"/>
    </source>
</evidence>
<dbReference type="InterPro" id="IPR002491">
    <property type="entry name" value="ABC_transptr_periplasmic_BD"/>
</dbReference>
<organism evidence="2 3">
    <name type="scientific">Roseovarius lutimaris</name>
    <dbReference type="NCBI Taxonomy" id="1005928"/>
    <lineage>
        <taxon>Bacteria</taxon>
        <taxon>Pseudomonadati</taxon>
        <taxon>Pseudomonadota</taxon>
        <taxon>Alphaproteobacteria</taxon>
        <taxon>Rhodobacterales</taxon>
        <taxon>Roseobacteraceae</taxon>
        <taxon>Roseovarius</taxon>
    </lineage>
</organism>